<proteinExistence type="predicted"/>
<evidence type="ECO:0000313" key="2">
    <source>
        <dbReference type="EMBL" id="KAF6000600.1"/>
    </source>
</evidence>
<feature type="compositionally biased region" description="Basic and acidic residues" evidence="1">
    <location>
        <begin position="107"/>
        <end position="123"/>
    </location>
</feature>
<dbReference type="AlphaFoldDB" id="A0A7J7ICZ8"/>
<organism evidence="2 3">
    <name type="scientific">Cyanidiococcus yangmingshanensis</name>
    <dbReference type="NCBI Taxonomy" id="2690220"/>
    <lineage>
        <taxon>Eukaryota</taxon>
        <taxon>Rhodophyta</taxon>
        <taxon>Bangiophyceae</taxon>
        <taxon>Cyanidiales</taxon>
        <taxon>Cyanidiaceae</taxon>
        <taxon>Cyanidiococcus</taxon>
    </lineage>
</organism>
<dbReference type="Proteomes" id="UP000530660">
    <property type="component" value="Unassembled WGS sequence"/>
</dbReference>
<feature type="compositionally biased region" description="Basic and acidic residues" evidence="1">
    <location>
        <begin position="24"/>
        <end position="45"/>
    </location>
</feature>
<feature type="compositionally biased region" description="Low complexity" evidence="1">
    <location>
        <begin position="66"/>
        <end position="78"/>
    </location>
</feature>
<protein>
    <submittedName>
        <fullName evidence="2">Uncharacterized protein</fullName>
    </submittedName>
</protein>
<dbReference type="EMBL" id="VWRR01000019">
    <property type="protein sequence ID" value="KAF6000600.1"/>
    <property type="molecule type" value="Genomic_DNA"/>
</dbReference>
<feature type="region of interest" description="Disordered" evidence="1">
    <location>
        <begin position="1"/>
        <end position="139"/>
    </location>
</feature>
<keyword evidence="3" id="KW-1185">Reference proteome</keyword>
<feature type="compositionally biased region" description="Polar residues" evidence="1">
    <location>
        <begin position="124"/>
        <end position="135"/>
    </location>
</feature>
<name>A0A7J7ICZ8_9RHOD</name>
<feature type="compositionally biased region" description="Polar residues" evidence="1">
    <location>
        <begin position="95"/>
        <end position="106"/>
    </location>
</feature>
<evidence type="ECO:0000256" key="1">
    <source>
        <dbReference type="SAM" id="MobiDB-lite"/>
    </source>
</evidence>
<comment type="caution">
    <text evidence="2">The sequence shown here is derived from an EMBL/GenBank/DDBJ whole genome shotgun (WGS) entry which is preliminary data.</text>
</comment>
<feature type="compositionally biased region" description="Polar residues" evidence="1">
    <location>
        <begin position="13"/>
        <end position="22"/>
    </location>
</feature>
<sequence>MSTAPSRDDETELPSSSAQQGDTVEERDLSPADLEPRGDTPEKHTSSSANGTDDDDDDDFREQALTAGKTASMAATAAQSRRPWRRIDQEDAESIASSTDVPSASTRKTEEADSLLHDAKSDVNESSAPPETLANNVEKDCFHRGPVIDIDR</sequence>
<gene>
    <name evidence="2" type="ORF">F1559_002596</name>
</gene>
<accession>A0A7J7ICZ8</accession>
<reference evidence="2 3" key="1">
    <citation type="journal article" date="2020" name="J. Phycol.">
        <title>Comparative genome analysis reveals Cyanidiococcus gen. nov., a new extremophilic red algal genus sister to Cyanidioschyzon (Cyanidioschyzonaceae, Rhodophyta).</title>
        <authorList>
            <person name="Liu S.-L."/>
            <person name="Chiang Y.-R."/>
            <person name="Yoon H.S."/>
            <person name="Fu H.-Y."/>
        </authorList>
    </citation>
    <scope>NUCLEOTIDE SEQUENCE [LARGE SCALE GENOMIC DNA]</scope>
    <source>
        <strain evidence="2 3">THAL066</strain>
    </source>
</reference>
<evidence type="ECO:0000313" key="3">
    <source>
        <dbReference type="Proteomes" id="UP000530660"/>
    </source>
</evidence>